<proteinExistence type="predicted"/>
<dbReference type="EMBL" id="SKBN01000130">
    <property type="protein sequence ID" value="TGJ82403.1"/>
    <property type="molecule type" value="Genomic_DNA"/>
</dbReference>
<accession>A0A4Z0YVF0</accession>
<gene>
    <name evidence="2" type="ORF">E0Z10_g6363</name>
</gene>
<sequence length="211" mass="24317">MNKGPASEKAAVRSVVPDIYIDMYETGNAGEFSFGTQRDVENSDRDEHQGADNAEVSDWLMEATVDLSQDLDTSKKELDIIKFILEEMELRLRTDRRPGLAREGKVEVMKACREYSSSRCDLLQERLHQVQFWAHTRMLGQQVPEKAPEEWRLVDVEWRKWLSEKASGHANRGNARVSPLENTPDPSNDIAWRVWGPLPHILSADIWWKDL</sequence>
<dbReference type="AlphaFoldDB" id="A0A4Z0YVF0"/>
<dbReference type="OrthoDB" id="4651919at2759"/>
<feature type="compositionally biased region" description="Basic and acidic residues" evidence="1">
    <location>
        <begin position="38"/>
        <end position="50"/>
    </location>
</feature>
<comment type="caution">
    <text evidence="2">The sequence shown here is derived from an EMBL/GenBank/DDBJ whole genome shotgun (WGS) entry which is preliminary data.</text>
</comment>
<protein>
    <submittedName>
        <fullName evidence="2">Uncharacterized protein</fullName>
    </submittedName>
</protein>
<organism evidence="2 3">
    <name type="scientific">Xylaria hypoxylon</name>
    <dbReference type="NCBI Taxonomy" id="37992"/>
    <lineage>
        <taxon>Eukaryota</taxon>
        <taxon>Fungi</taxon>
        <taxon>Dikarya</taxon>
        <taxon>Ascomycota</taxon>
        <taxon>Pezizomycotina</taxon>
        <taxon>Sordariomycetes</taxon>
        <taxon>Xylariomycetidae</taxon>
        <taxon>Xylariales</taxon>
        <taxon>Xylariaceae</taxon>
        <taxon>Xylaria</taxon>
    </lineage>
</organism>
<evidence type="ECO:0000313" key="2">
    <source>
        <dbReference type="EMBL" id="TGJ82403.1"/>
    </source>
</evidence>
<feature type="region of interest" description="Disordered" evidence="1">
    <location>
        <begin position="32"/>
        <end position="54"/>
    </location>
</feature>
<dbReference type="Proteomes" id="UP000297716">
    <property type="component" value="Unassembled WGS sequence"/>
</dbReference>
<evidence type="ECO:0000256" key="1">
    <source>
        <dbReference type="SAM" id="MobiDB-lite"/>
    </source>
</evidence>
<name>A0A4Z0YVF0_9PEZI</name>
<keyword evidence="3" id="KW-1185">Reference proteome</keyword>
<reference evidence="2 3" key="1">
    <citation type="submission" date="2019-03" db="EMBL/GenBank/DDBJ databases">
        <title>Draft genome sequence of Xylaria hypoxylon DSM 108379, a ubiquitous saprotrophic-parasitic fungi on hardwood.</title>
        <authorList>
            <person name="Buettner E."/>
            <person name="Leonhardt S."/>
            <person name="Gebauer A.M."/>
            <person name="Liers C."/>
            <person name="Hofrichter M."/>
            <person name="Kellner H."/>
        </authorList>
    </citation>
    <scope>NUCLEOTIDE SEQUENCE [LARGE SCALE GENOMIC DNA]</scope>
    <source>
        <strain evidence="2 3">DSM 108379</strain>
    </source>
</reference>
<evidence type="ECO:0000313" key="3">
    <source>
        <dbReference type="Proteomes" id="UP000297716"/>
    </source>
</evidence>